<gene>
    <name evidence="8" type="ORF">EOD40_08200</name>
</gene>
<keyword evidence="5 7" id="KW-0472">Membrane</keyword>
<dbReference type="InterPro" id="IPR003780">
    <property type="entry name" value="COX15/CtaA_fam"/>
</dbReference>
<feature type="transmembrane region" description="Helical" evidence="7">
    <location>
        <begin position="6"/>
        <end position="23"/>
    </location>
</feature>
<organism evidence="8 9">
    <name type="scientific">Flavobacterium sufflavum</name>
    <dbReference type="NCBI Taxonomy" id="1921138"/>
    <lineage>
        <taxon>Bacteria</taxon>
        <taxon>Pseudomonadati</taxon>
        <taxon>Bacteroidota</taxon>
        <taxon>Flavobacteriia</taxon>
        <taxon>Flavobacteriales</taxon>
        <taxon>Flavobacteriaceae</taxon>
        <taxon>Flavobacterium</taxon>
    </lineage>
</organism>
<dbReference type="AlphaFoldDB" id="A0A437KVT4"/>
<proteinExistence type="predicted"/>
<sequence length="86" mass="10022">MQFIHRTLTYVIVAIMLFLYFKSKKFNLNHNQRTGIQALVFLVFVQFALGVFTLLYGVPLWLGEGNHFSEHDLILNNNKPIHQSQS</sequence>
<reference evidence="8 9" key="1">
    <citation type="submission" date="2019-01" db="EMBL/GenBank/DDBJ databases">
        <authorList>
            <person name="Chen W.-M."/>
        </authorList>
    </citation>
    <scope>NUCLEOTIDE SEQUENCE [LARGE SCALE GENOMIC DNA]</scope>
    <source>
        <strain evidence="8 9">BBQ-12</strain>
    </source>
</reference>
<evidence type="ECO:0000313" key="9">
    <source>
        <dbReference type="Proteomes" id="UP000285211"/>
    </source>
</evidence>
<evidence type="ECO:0000256" key="7">
    <source>
        <dbReference type="SAM" id="Phobius"/>
    </source>
</evidence>
<dbReference type="OrthoDB" id="9793156at2"/>
<protein>
    <submittedName>
        <fullName evidence="8">Uncharacterized protein</fullName>
    </submittedName>
</protein>
<keyword evidence="4" id="KW-0350">Heme biosynthesis</keyword>
<dbReference type="GO" id="GO:0006784">
    <property type="term" value="P:heme A biosynthetic process"/>
    <property type="evidence" value="ECO:0007669"/>
    <property type="project" value="InterPro"/>
</dbReference>
<comment type="subcellular location">
    <subcellularLocation>
        <location evidence="1">Membrane</location>
        <topology evidence="1">Multi-pass membrane protein</topology>
    </subcellularLocation>
</comment>
<dbReference type="Pfam" id="PF02628">
    <property type="entry name" value="COX15-CtaA"/>
    <property type="match status" value="1"/>
</dbReference>
<evidence type="ECO:0000256" key="6">
    <source>
        <dbReference type="ARBA" id="ARBA00023444"/>
    </source>
</evidence>
<evidence type="ECO:0000256" key="5">
    <source>
        <dbReference type="ARBA" id="ARBA00023136"/>
    </source>
</evidence>
<dbReference type="GO" id="GO:0016020">
    <property type="term" value="C:membrane"/>
    <property type="evidence" value="ECO:0007669"/>
    <property type="project" value="UniProtKB-SubCell"/>
</dbReference>
<evidence type="ECO:0000256" key="1">
    <source>
        <dbReference type="ARBA" id="ARBA00004141"/>
    </source>
</evidence>
<keyword evidence="3 7" id="KW-1133">Transmembrane helix</keyword>
<dbReference type="EMBL" id="SACJ01000004">
    <property type="protein sequence ID" value="RVT76479.1"/>
    <property type="molecule type" value="Genomic_DNA"/>
</dbReference>
<comment type="caution">
    <text evidence="8">The sequence shown here is derived from an EMBL/GenBank/DDBJ whole genome shotgun (WGS) entry which is preliminary data.</text>
</comment>
<evidence type="ECO:0000256" key="4">
    <source>
        <dbReference type="ARBA" id="ARBA00023133"/>
    </source>
</evidence>
<comment type="pathway">
    <text evidence="6">Porphyrin-containing compound metabolism.</text>
</comment>
<evidence type="ECO:0000256" key="3">
    <source>
        <dbReference type="ARBA" id="ARBA00022989"/>
    </source>
</evidence>
<evidence type="ECO:0000256" key="2">
    <source>
        <dbReference type="ARBA" id="ARBA00022692"/>
    </source>
</evidence>
<keyword evidence="2 7" id="KW-0812">Transmembrane</keyword>
<name>A0A437KVT4_9FLAO</name>
<evidence type="ECO:0000313" key="8">
    <source>
        <dbReference type="EMBL" id="RVT76479.1"/>
    </source>
</evidence>
<keyword evidence="9" id="KW-1185">Reference proteome</keyword>
<feature type="transmembrane region" description="Helical" evidence="7">
    <location>
        <begin position="35"/>
        <end position="58"/>
    </location>
</feature>
<accession>A0A437KVT4</accession>
<dbReference type="Proteomes" id="UP000285211">
    <property type="component" value="Unassembled WGS sequence"/>
</dbReference>